<dbReference type="GeneID" id="93650883"/>
<keyword evidence="7" id="KW-1185">Reference proteome</keyword>
<dbReference type="SUPFAM" id="SSF52096">
    <property type="entry name" value="ClpP/crotonase"/>
    <property type="match status" value="1"/>
</dbReference>
<dbReference type="GO" id="GO:0005782">
    <property type="term" value="C:peroxisomal matrix"/>
    <property type="evidence" value="ECO:0007669"/>
    <property type="project" value="TreeGrafter"/>
</dbReference>
<evidence type="ECO:0000313" key="6">
    <source>
        <dbReference type="EMBL" id="KAG5420373.1"/>
    </source>
</evidence>
<keyword evidence="4" id="KW-0576">Peroxisome</keyword>
<dbReference type="Proteomes" id="UP000669133">
    <property type="component" value="Unassembled WGS sequence"/>
</dbReference>
<evidence type="ECO:0000256" key="4">
    <source>
        <dbReference type="ARBA" id="ARBA00023140"/>
    </source>
</evidence>
<dbReference type="RefSeq" id="XP_067549489.1">
    <property type="nucleotide sequence ID" value="XM_067691089.1"/>
</dbReference>
<dbReference type="EMBL" id="JAEOAQ010000002">
    <property type="protein sequence ID" value="KAG5420373.1"/>
    <property type="molecule type" value="Genomic_DNA"/>
</dbReference>
<gene>
    <name evidence="6" type="ORF">I9W82_002254</name>
</gene>
<dbReference type="Pfam" id="PF00378">
    <property type="entry name" value="ECH_1"/>
    <property type="match status" value="1"/>
</dbReference>
<dbReference type="OrthoDB" id="2018133at2759"/>
<dbReference type="GO" id="GO:0006635">
    <property type="term" value="P:fatty acid beta-oxidation"/>
    <property type="evidence" value="ECO:0007669"/>
    <property type="project" value="TreeGrafter"/>
</dbReference>
<dbReference type="PANTHER" id="PTHR43684">
    <property type="match status" value="1"/>
</dbReference>
<keyword evidence="5" id="KW-0413">Isomerase</keyword>
<proteinExistence type="inferred from homology"/>
<evidence type="ECO:0000313" key="7">
    <source>
        <dbReference type="Proteomes" id="UP000669133"/>
    </source>
</evidence>
<comment type="pathway">
    <text evidence="2">Lipid metabolism; fatty acid beta-oxidation.</text>
</comment>
<dbReference type="GO" id="GO:0004165">
    <property type="term" value="F:delta(3)-delta(2)-enoyl-CoA isomerase activity"/>
    <property type="evidence" value="ECO:0007669"/>
    <property type="project" value="UniProtKB-ARBA"/>
</dbReference>
<evidence type="ECO:0000256" key="1">
    <source>
        <dbReference type="ARBA" id="ARBA00004275"/>
    </source>
</evidence>
<comment type="similarity">
    <text evidence="3">Belongs to the enoyl-CoA hydratase/isomerase family.</text>
</comment>
<dbReference type="CDD" id="cd06558">
    <property type="entry name" value="crotonase-like"/>
    <property type="match status" value="1"/>
</dbReference>
<comment type="caution">
    <text evidence="6">The sequence shown here is derived from an EMBL/GenBank/DDBJ whole genome shotgun (WGS) entry which is preliminary data.</text>
</comment>
<protein>
    <submittedName>
        <fullName evidence="6">ECI1</fullName>
    </submittedName>
</protein>
<evidence type="ECO:0000256" key="5">
    <source>
        <dbReference type="ARBA" id="ARBA00023235"/>
    </source>
</evidence>
<name>A0A8H7ZEJ2_9ASCO</name>
<dbReference type="PANTHER" id="PTHR43684:SF1">
    <property type="entry name" value="ENOYL-COA DELTA ISOMERASE 2"/>
    <property type="match status" value="1"/>
</dbReference>
<reference evidence="6 7" key="1">
    <citation type="submission" date="2020-12" db="EMBL/GenBank/DDBJ databases">
        <title>Effect of drift, selection, and recombination on the evolution of hybrid genomes in Candida yeast pathogens.</title>
        <authorList>
            <person name="Mixao V."/>
            <person name="Ksiezopolska E."/>
            <person name="Saus E."/>
            <person name="Boekhout T."/>
            <person name="Gacser A."/>
            <person name="Gabaldon T."/>
        </authorList>
    </citation>
    <scope>NUCLEOTIDE SEQUENCE [LARGE SCALE GENOMIC DNA]</scope>
    <source>
        <strain evidence="6 7">BP57</strain>
    </source>
</reference>
<dbReference type="InterPro" id="IPR029045">
    <property type="entry name" value="ClpP/crotonase-like_dom_sf"/>
</dbReference>
<sequence length="276" mass="30594">MAEEIDGISYEVKGKCAIITFNIPDKLNALGRPQYLQLGKFVERADKEEGTVATIIQSTGRYFSAGADFSDKKTIHEDAEVLFSHEHWLAAFVARNTWLTNVFNDHTKILVAAANGPVIGLSAALLLLCDLIYVNDLSKFFILTPFANLGLVTEGATAVTLARRLGWSKASEALLLAKKIPGEDCNQNGLVNKHFTGEGKSTEDFNKTVLELLQNSIEPLHVDSVFGIKKLMKLGRDPEVNYANSQEVVQGFNKWIEGVPQMRFAQLANKERKHKM</sequence>
<dbReference type="AlphaFoldDB" id="A0A8H7ZEJ2"/>
<comment type="subcellular location">
    <subcellularLocation>
        <location evidence="1">Peroxisome</location>
    </subcellularLocation>
</comment>
<dbReference type="FunFam" id="3.90.226.10:FF:000048">
    <property type="entry name" value="3,2-trans-enoyl-CoA isomerase"/>
    <property type="match status" value="1"/>
</dbReference>
<accession>A0A8H7ZEJ2</accession>
<organism evidence="6 7">
    <name type="scientific">Candida metapsilosis</name>
    <dbReference type="NCBI Taxonomy" id="273372"/>
    <lineage>
        <taxon>Eukaryota</taxon>
        <taxon>Fungi</taxon>
        <taxon>Dikarya</taxon>
        <taxon>Ascomycota</taxon>
        <taxon>Saccharomycotina</taxon>
        <taxon>Pichiomycetes</taxon>
        <taxon>Debaryomycetaceae</taxon>
        <taxon>Candida/Lodderomyces clade</taxon>
        <taxon>Candida</taxon>
    </lineage>
</organism>
<dbReference type="Gene3D" id="3.90.226.10">
    <property type="entry name" value="2-enoyl-CoA Hydratase, Chain A, domain 1"/>
    <property type="match status" value="1"/>
</dbReference>
<dbReference type="InterPro" id="IPR051053">
    <property type="entry name" value="ECH/Chromodomain_protein"/>
</dbReference>
<dbReference type="InterPro" id="IPR001753">
    <property type="entry name" value="Enoyl-CoA_hydra/iso"/>
</dbReference>
<evidence type="ECO:0000256" key="2">
    <source>
        <dbReference type="ARBA" id="ARBA00005005"/>
    </source>
</evidence>
<evidence type="ECO:0000256" key="3">
    <source>
        <dbReference type="ARBA" id="ARBA00005254"/>
    </source>
</evidence>